<reference evidence="2" key="1">
    <citation type="journal article" date="2014" name="PLoS ONE">
        <title>Transcriptome-Based Identification of ABC Transporters in the Western Tarnished Plant Bug Lygus hesperus.</title>
        <authorList>
            <person name="Hull J.J."/>
            <person name="Chaney K."/>
            <person name="Geib S.M."/>
            <person name="Fabrick J.A."/>
            <person name="Brent C.S."/>
            <person name="Walsh D."/>
            <person name="Lavine L.C."/>
        </authorList>
    </citation>
    <scope>NUCLEOTIDE SEQUENCE</scope>
</reference>
<sequence>MKLNKMKEVLLRGKATTRIAKNKIDETYNEGEEGHTMVFTSYIDANNNNSSSAFPFTPPPPLPGLPNPFAPDNQASGESTDTDQMGKNSDNRGSNDDVKANAGVSLESERSTSNT</sequence>
<gene>
    <name evidence="2" type="primary">psenA</name>
    <name evidence="2" type="ORF">CM83_21500</name>
</gene>
<feature type="compositionally biased region" description="Polar residues" evidence="1">
    <location>
        <begin position="73"/>
        <end position="88"/>
    </location>
</feature>
<reference evidence="2" key="2">
    <citation type="submission" date="2014-07" db="EMBL/GenBank/DDBJ databases">
        <authorList>
            <person name="Hull J."/>
        </authorList>
    </citation>
    <scope>NUCLEOTIDE SEQUENCE</scope>
</reference>
<protein>
    <submittedName>
        <fullName evidence="2">Presenilin-A</fullName>
    </submittedName>
</protein>
<proteinExistence type="predicted"/>
<dbReference type="EMBL" id="GBHO01028726">
    <property type="protein sequence ID" value="JAG14878.1"/>
    <property type="molecule type" value="Transcribed_RNA"/>
</dbReference>
<feature type="compositionally biased region" description="Pro residues" evidence="1">
    <location>
        <begin position="56"/>
        <end position="69"/>
    </location>
</feature>
<accession>A0A0A9X7R8</accession>
<dbReference type="AlphaFoldDB" id="A0A0A9X7R8"/>
<organism evidence="2">
    <name type="scientific">Lygus hesperus</name>
    <name type="common">Western plant bug</name>
    <dbReference type="NCBI Taxonomy" id="30085"/>
    <lineage>
        <taxon>Eukaryota</taxon>
        <taxon>Metazoa</taxon>
        <taxon>Ecdysozoa</taxon>
        <taxon>Arthropoda</taxon>
        <taxon>Hexapoda</taxon>
        <taxon>Insecta</taxon>
        <taxon>Pterygota</taxon>
        <taxon>Neoptera</taxon>
        <taxon>Paraneoptera</taxon>
        <taxon>Hemiptera</taxon>
        <taxon>Heteroptera</taxon>
        <taxon>Panheteroptera</taxon>
        <taxon>Cimicomorpha</taxon>
        <taxon>Miridae</taxon>
        <taxon>Mirini</taxon>
        <taxon>Lygus</taxon>
    </lineage>
</organism>
<evidence type="ECO:0000256" key="1">
    <source>
        <dbReference type="SAM" id="MobiDB-lite"/>
    </source>
</evidence>
<feature type="compositionally biased region" description="Low complexity" evidence="1">
    <location>
        <begin position="45"/>
        <end position="55"/>
    </location>
</feature>
<feature type="compositionally biased region" description="Basic and acidic residues" evidence="1">
    <location>
        <begin position="89"/>
        <end position="99"/>
    </location>
</feature>
<feature type="region of interest" description="Disordered" evidence="1">
    <location>
        <begin position="45"/>
        <end position="115"/>
    </location>
</feature>
<evidence type="ECO:0000313" key="2">
    <source>
        <dbReference type="EMBL" id="JAG14878.1"/>
    </source>
</evidence>
<name>A0A0A9X7R8_LYGHE</name>